<reference evidence="6 7" key="1">
    <citation type="journal article" date="2016" name="Nat. Commun.">
        <title>Thousands of microbial genomes shed light on interconnected biogeochemical processes in an aquifer system.</title>
        <authorList>
            <person name="Anantharaman K."/>
            <person name="Brown C.T."/>
            <person name="Hug L.A."/>
            <person name="Sharon I."/>
            <person name="Castelle C.J."/>
            <person name="Probst A.J."/>
            <person name="Thomas B.C."/>
            <person name="Singh A."/>
            <person name="Wilkins M.J."/>
            <person name="Karaoz U."/>
            <person name="Brodie E.L."/>
            <person name="Williams K.H."/>
            <person name="Hubbard S.S."/>
            <person name="Banfield J.F."/>
        </authorList>
    </citation>
    <scope>NUCLEOTIDE SEQUENCE [LARGE SCALE GENOMIC DNA]</scope>
</reference>
<dbReference type="InterPro" id="IPR027417">
    <property type="entry name" value="P-loop_NTPase"/>
</dbReference>
<dbReference type="SUPFAM" id="SSF52540">
    <property type="entry name" value="P-loop containing nucleoside triphosphate hydrolases"/>
    <property type="match status" value="1"/>
</dbReference>
<name>A0A1F5YHW9_9BACT</name>
<evidence type="ECO:0000313" key="7">
    <source>
        <dbReference type="Proteomes" id="UP000178230"/>
    </source>
</evidence>
<organism evidence="6 7">
    <name type="scientific">Candidatus Gottesmanbacteria bacterium RBG_13_37_7</name>
    <dbReference type="NCBI Taxonomy" id="1798369"/>
    <lineage>
        <taxon>Bacteria</taxon>
        <taxon>Candidatus Gottesmaniibacteriota</taxon>
    </lineage>
</organism>
<proteinExistence type="inferred from homology"/>
<keyword evidence="2" id="KW-0813">Transport</keyword>
<dbReference type="EMBL" id="MFIY01000047">
    <property type="protein sequence ID" value="OGF99556.1"/>
    <property type="molecule type" value="Genomic_DNA"/>
</dbReference>
<dbReference type="AlphaFoldDB" id="A0A1F5YHW9"/>
<keyword evidence="3" id="KW-0547">Nucleotide-binding</keyword>
<dbReference type="Pfam" id="PF00005">
    <property type="entry name" value="ABC_tran"/>
    <property type="match status" value="1"/>
</dbReference>
<dbReference type="GO" id="GO:0005524">
    <property type="term" value="F:ATP binding"/>
    <property type="evidence" value="ECO:0007669"/>
    <property type="project" value="UniProtKB-KW"/>
</dbReference>
<dbReference type="InterPro" id="IPR003593">
    <property type="entry name" value="AAA+_ATPase"/>
</dbReference>
<dbReference type="PANTHER" id="PTHR43335">
    <property type="entry name" value="ABC TRANSPORTER, ATP-BINDING PROTEIN"/>
    <property type="match status" value="1"/>
</dbReference>
<evidence type="ECO:0000256" key="1">
    <source>
        <dbReference type="ARBA" id="ARBA00005417"/>
    </source>
</evidence>
<dbReference type="PANTHER" id="PTHR43335:SF4">
    <property type="entry name" value="ABC TRANSPORTER, ATP-BINDING PROTEIN"/>
    <property type="match status" value="1"/>
</dbReference>
<dbReference type="Proteomes" id="UP000178230">
    <property type="component" value="Unassembled WGS sequence"/>
</dbReference>
<feature type="domain" description="ABC transporter" evidence="5">
    <location>
        <begin position="2"/>
        <end position="231"/>
    </location>
</feature>
<comment type="similarity">
    <text evidence="1">Belongs to the ABC transporter superfamily.</text>
</comment>
<dbReference type="Gene3D" id="3.40.50.300">
    <property type="entry name" value="P-loop containing nucleotide triphosphate hydrolases"/>
    <property type="match status" value="1"/>
</dbReference>
<dbReference type="SMART" id="SM00382">
    <property type="entry name" value="AAA"/>
    <property type="match status" value="1"/>
</dbReference>
<sequence>MVSVANISKSFGNIKAVDDLSFSVKSGEIVGLLGPNGAGKTTTMRLMTGYLTPDAGRIAVNNIDVMENPTLAQKQIGYLPENNPLYKDMLVGELLEYSFELKDIAKKDKKNAFDFAVINTGIKDIYYRPVSELSKGYKQRLGIAICLLHKPSVLIMDEPTEGLDPNQRTEIRALIKTLSKDHTIIMSTHVMQEVEAVCNRMIVINRGKLVADGTPRQLTKIAHPGQILYLEVEGKNIEKHLQNIKGVKSMTVAKRGNRESINLTVENNREIQPEISKLIRKYGWILWSLHEEEVLLEDVFHELTK</sequence>
<evidence type="ECO:0000256" key="4">
    <source>
        <dbReference type="ARBA" id="ARBA00022840"/>
    </source>
</evidence>
<dbReference type="InterPro" id="IPR003439">
    <property type="entry name" value="ABC_transporter-like_ATP-bd"/>
</dbReference>
<comment type="caution">
    <text evidence="6">The sequence shown here is derived from an EMBL/GenBank/DDBJ whole genome shotgun (WGS) entry which is preliminary data.</text>
</comment>
<dbReference type="GO" id="GO:0016887">
    <property type="term" value="F:ATP hydrolysis activity"/>
    <property type="evidence" value="ECO:0007669"/>
    <property type="project" value="InterPro"/>
</dbReference>
<accession>A0A1F5YHW9</accession>
<dbReference type="PROSITE" id="PS50893">
    <property type="entry name" value="ABC_TRANSPORTER_2"/>
    <property type="match status" value="1"/>
</dbReference>
<dbReference type="CDD" id="cd03230">
    <property type="entry name" value="ABC_DR_subfamily_A"/>
    <property type="match status" value="1"/>
</dbReference>
<gene>
    <name evidence="6" type="ORF">A2Y99_04280</name>
</gene>
<evidence type="ECO:0000256" key="2">
    <source>
        <dbReference type="ARBA" id="ARBA00022448"/>
    </source>
</evidence>
<evidence type="ECO:0000259" key="5">
    <source>
        <dbReference type="PROSITE" id="PS50893"/>
    </source>
</evidence>
<evidence type="ECO:0000256" key="3">
    <source>
        <dbReference type="ARBA" id="ARBA00022741"/>
    </source>
</evidence>
<keyword evidence="4" id="KW-0067">ATP-binding</keyword>
<evidence type="ECO:0000313" key="6">
    <source>
        <dbReference type="EMBL" id="OGF99556.1"/>
    </source>
</evidence>
<protein>
    <recommendedName>
        <fullName evidence="5">ABC transporter domain-containing protein</fullName>
    </recommendedName>
</protein>